<proteinExistence type="predicted"/>
<dbReference type="Proteomes" id="UP000717585">
    <property type="component" value="Unassembled WGS sequence"/>
</dbReference>
<dbReference type="AlphaFoldDB" id="A0A8J6E403"/>
<gene>
    <name evidence="2" type="ORF">J8273_2603</name>
</gene>
<dbReference type="EMBL" id="JAHDYR010000007">
    <property type="protein sequence ID" value="KAG9396251.1"/>
    <property type="molecule type" value="Genomic_DNA"/>
</dbReference>
<organism evidence="2 3">
    <name type="scientific">Carpediemonas membranifera</name>
    <dbReference type="NCBI Taxonomy" id="201153"/>
    <lineage>
        <taxon>Eukaryota</taxon>
        <taxon>Metamonada</taxon>
        <taxon>Carpediemonas-like organisms</taxon>
        <taxon>Carpediemonas</taxon>
    </lineage>
</organism>
<comment type="caution">
    <text evidence="2">The sequence shown here is derived from an EMBL/GenBank/DDBJ whole genome shotgun (WGS) entry which is preliminary data.</text>
</comment>
<evidence type="ECO:0000313" key="3">
    <source>
        <dbReference type="Proteomes" id="UP000717585"/>
    </source>
</evidence>
<evidence type="ECO:0000256" key="1">
    <source>
        <dbReference type="SAM" id="MobiDB-lite"/>
    </source>
</evidence>
<reference evidence="2" key="1">
    <citation type="submission" date="2021-05" db="EMBL/GenBank/DDBJ databases">
        <title>A free-living protist that lacks canonical eukaryotic 1 DNA replication and segregation systems.</title>
        <authorList>
            <person name="Salas-Leiva D.E."/>
            <person name="Tromer E.C."/>
            <person name="Curtis B.A."/>
            <person name="Jerlstrom-Hultqvist J."/>
            <person name="Kolisko M."/>
            <person name="Yi Z."/>
            <person name="Salas-Leiva J.S."/>
            <person name="Gallot-Lavallee L."/>
            <person name="Kops G.J.P.L."/>
            <person name="Archibald J.M."/>
            <person name="Simpson A.G.B."/>
            <person name="Roger A.J."/>
        </authorList>
    </citation>
    <scope>NUCLEOTIDE SEQUENCE</scope>
    <source>
        <strain evidence="2">BICM</strain>
    </source>
</reference>
<keyword evidence="3" id="KW-1185">Reference proteome</keyword>
<feature type="compositionally biased region" description="Low complexity" evidence="1">
    <location>
        <begin position="117"/>
        <end position="126"/>
    </location>
</feature>
<sequence>MAPTVSVEADVQTRMRRGTRAIGQAVQEALGQASDGQVFAKVTKDFAVKEHRIRNTNAHIIELDNNTQKINRLLRDLAGAAHHVDDAANSARTALNDTLGMVFEQEREEACEEPTGADAQPQVAAADDAEPEMGEPEHKHEESAPEGAE</sequence>
<feature type="region of interest" description="Disordered" evidence="1">
    <location>
        <begin position="107"/>
        <end position="149"/>
    </location>
</feature>
<protein>
    <submittedName>
        <fullName evidence="2">Uncharacterized protein</fullName>
    </submittedName>
</protein>
<evidence type="ECO:0000313" key="2">
    <source>
        <dbReference type="EMBL" id="KAG9396251.1"/>
    </source>
</evidence>
<name>A0A8J6E403_9EUKA</name>
<accession>A0A8J6E403</accession>